<keyword evidence="2" id="KW-1185">Reference proteome</keyword>
<organism evidence="1 2">
    <name type="scientific">Araneus ventricosus</name>
    <name type="common">Orbweaver spider</name>
    <name type="synonym">Epeira ventricosa</name>
    <dbReference type="NCBI Taxonomy" id="182803"/>
    <lineage>
        <taxon>Eukaryota</taxon>
        <taxon>Metazoa</taxon>
        <taxon>Ecdysozoa</taxon>
        <taxon>Arthropoda</taxon>
        <taxon>Chelicerata</taxon>
        <taxon>Arachnida</taxon>
        <taxon>Araneae</taxon>
        <taxon>Araneomorphae</taxon>
        <taxon>Entelegynae</taxon>
        <taxon>Araneoidea</taxon>
        <taxon>Araneidae</taxon>
        <taxon>Araneus</taxon>
    </lineage>
</organism>
<dbReference type="PANTHER" id="PTHR45786:SF74">
    <property type="entry name" value="ATP-DEPENDENT DNA HELICASE"/>
    <property type="match status" value="1"/>
</dbReference>
<evidence type="ECO:0008006" key="3">
    <source>
        <dbReference type="Google" id="ProtNLM"/>
    </source>
</evidence>
<evidence type="ECO:0000313" key="2">
    <source>
        <dbReference type="Proteomes" id="UP000499080"/>
    </source>
</evidence>
<dbReference type="EMBL" id="BGPR01005014">
    <property type="protein sequence ID" value="GBN05931.1"/>
    <property type="molecule type" value="Genomic_DNA"/>
</dbReference>
<dbReference type="OrthoDB" id="7698527at2759"/>
<gene>
    <name evidence="1" type="ORF">AVEN_215238_1</name>
</gene>
<name>A0A4Y2KUA8_ARAVE</name>
<evidence type="ECO:0000313" key="1">
    <source>
        <dbReference type="EMBL" id="GBN05931.1"/>
    </source>
</evidence>
<dbReference type="AlphaFoldDB" id="A0A4Y2KUA8"/>
<comment type="caution">
    <text evidence="1">The sequence shown here is derived from an EMBL/GenBank/DDBJ whole genome shotgun (WGS) entry which is preliminary data.</text>
</comment>
<accession>A0A4Y2KUA8</accession>
<dbReference type="Proteomes" id="UP000499080">
    <property type="component" value="Unassembled WGS sequence"/>
</dbReference>
<protein>
    <recommendedName>
        <fullName evidence="3">Helitron helicase-like domain-containing protein</fullName>
    </recommendedName>
</protein>
<reference evidence="1 2" key="1">
    <citation type="journal article" date="2019" name="Sci. Rep.">
        <title>Orb-weaving spider Araneus ventricosus genome elucidates the spidroin gene catalogue.</title>
        <authorList>
            <person name="Kono N."/>
            <person name="Nakamura H."/>
            <person name="Ohtoshi R."/>
            <person name="Moran D.A.P."/>
            <person name="Shinohara A."/>
            <person name="Yoshida Y."/>
            <person name="Fujiwara M."/>
            <person name="Mori M."/>
            <person name="Tomita M."/>
            <person name="Arakawa K."/>
        </authorList>
    </citation>
    <scope>NUCLEOTIDE SEQUENCE [LARGE SCALE GENOMIC DNA]</scope>
</reference>
<sequence length="256" mass="30207">MSQRDRDRRAEEREEQRNIRLSAMAEHARESRQIQIFYAVRTALYPVVEEHNCREMDNICLKCGGLYSEAVKHTRGVYTHRYHNGKIIEQASFYPVEMQGLIDSSDELSVHFKNKIRSYNRAMSFASMNAHIVPPTVRAAYCFRIHGQNCHRSSHLHPHQAREEEFVQLYVLDADLAALQRMDLGENSECNRELMQKIDEIFRRVALCADTYRMMWELEQQVLREERHEASENVTMHISFDILDSSQHRVSYNETK</sequence>
<proteinExistence type="predicted"/>
<dbReference type="PANTHER" id="PTHR45786">
    <property type="entry name" value="DNA BINDING PROTEIN-LIKE"/>
    <property type="match status" value="1"/>
</dbReference>